<evidence type="ECO:0000313" key="2">
    <source>
        <dbReference type="EMBL" id="SIO31694.1"/>
    </source>
</evidence>
<dbReference type="OrthoDB" id="9783963at2"/>
<dbReference type="EMBL" id="FSRL01000002">
    <property type="protein sequence ID" value="SIO31694.1"/>
    <property type="molecule type" value="Genomic_DNA"/>
</dbReference>
<dbReference type="GO" id="GO:0004540">
    <property type="term" value="F:RNA nuclease activity"/>
    <property type="evidence" value="ECO:0007669"/>
    <property type="project" value="InterPro"/>
</dbReference>
<dbReference type="Proteomes" id="UP000184932">
    <property type="component" value="Unassembled WGS sequence"/>
</dbReference>
<dbReference type="RefSeq" id="WP_074258070.1">
    <property type="nucleotide sequence ID" value="NZ_FSRL01000002.1"/>
</dbReference>
<dbReference type="AlphaFoldDB" id="A0A1N6II36"/>
<feature type="domain" description="NYN" evidence="1">
    <location>
        <begin position="9"/>
        <end position="132"/>
    </location>
</feature>
<name>A0A1N6II36_9RHOB</name>
<proteinExistence type="predicted"/>
<gene>
    <name evidence="2" type="ORF">SAMN05444002_3925</name>
</gene>
<dbReference type="STRING" id="1217970.SAMN05444002_3925"/>
<dbReference type="PANTHER" id="PTHR35811:SF1">
    <property type="entry name" value="HTH OST-TYPE DOMAIN-CONTAINING PROTEIN"/>
    <property type="match status" value="1"/>
</dbReference>
<protein>
    <submittedName>
        <fullName evidence="2">NYN domain-containing protein</fullName>
    </submittedName>
</protein>
<keyword evidence="3" id="KW-1185">Reference proteome</keyword>
<organism evidence="2 3">
    <name type="scientific">Vannielia litorea</name>
    <dbReference type="NCBI Taxonomy" id="1217970"/>
    <lineage>
        <taxon>Bacteria</taxon>
        <taxon>Pseudomonadati</taxon>
        <taxon>Pseudomonadota</taxon>
        <taxon>Alphaproteobacteria</taxon>
        <taxon>Rhodobacterales</taxon>
        <taxon>Paracoccaceae</taxon>
        <taxon>Vannielia</taxon>
    </lineage>
</organism>
<accession>A0A1N6II36</accession>
<evidence type="ECO:0000259" key="1">
    <source>
        <dbReference type="Pfam" id="PF01936"/>
    </source>
</evidence>
<dbReference type="Pfam" id="PF01936">
    <property type="entry name" value="NYN"/>
    <property type="match status" value="1"/>
</dbReference>
<sequence>MCNESNPARAALLIDGDNISATHAAQLLAAAPDAAVARVYADPTHQKGWATQSAFELRGVEQGKNAADILLVIEAMELALAGGVTRMTIASSDADFRSLALRLRAMGCIVTGCGTLGTPESFRKACTRFVYLVDLGPVVPTEAPPPGSNEFNALLGLLIREAGPDGMRLSDLGTYMLRHHAVTKSMLPQGGWHLYLEAQGGLFSINNADGPARVATSS</sequence>
<dbReference type="InterPro" id="IPR021139">
    <property type="entry name" value="NYN"/>
</dbReference>
<reference evidence="3" key="1">
    <citation type="submission" date="2016-11" db="EMBL/GenBank/DDBJ databases">
        <authorList>
            <person name="Varghese N."/>
            <person name="Submissions S."/>
        </authorList>
    </citation>
    <scope>NUCLEOTIDE SEQUENCE [LARGE SCALE GENOMIC DNA]</scope>
    <source>
        <strain evidence="3">DSM 29440</strain>
    </source>
</reference>
<dbReference type="PANTHER" id="PTHR35811">
    <property type="entry name" value="SLR1870 PROTEIN"/>
    <property type="match status" value="1"/>
</dbReference>
<evidence type="ECO:0000313" key="3">
    <source>
        <dbReference type="Proteomes" id="UP000184932"/>
    </source>
</evidence>
<dbReference type="Gene3D" id="3.40.50.1010">
    <property type="entry name" value="5'-nuclease"/>
    <property type="match status" value="1"/>
</dbReference>
<dbReference type="CDD" id="cd11297">
    <property type="entry name" value="PIN_LabA-like_N_1"/>
    <property type="match status" value="1"/>
</dbReference>